<dbReference type="PANTHER" id="PTHR47481">
    <property type="match status" value="1"/>
</dbReference>
<accession>A0A328DUR2</accession>
<name>A0A328DUR2_9ASTE</name>
<organism evidence="1 2">
    <name type="scientific">Cuscuta australis</name>
    <dbReference type="NCBI Taxonomy" id="267555"/>
    <lineage>
        <taxon>Eukaryota</taxon>
        <taxon>Viridiplantae</taxon>
        <taxon>Streptophyta</taxon>
        <taxon>Embryophyta</taxon>
        <taxon>Tracheophyta</taxon>
        <taxon>Spermatophyta</taxon>
        <taxon>Magnoliopsida</taxon>
        <taxon>eudicotyledons</taxon>
        <taxon>Gunneridae</taxon>
        <taxon>Pentapetalae</taxon>
        <taxon>asterids</taxon>
        <taxon>lamiids</taxon>
        <taxon>Solanales</taxon>
        <taxon>Convolvulaceae</taxon>
        <taxon>Cuscuteae</taxon>
        <taxon>Cuscuta</taxon>
        <taxon>Cuscuta subgen. Grammica</taxon>
        <taxon>Cuscuta sect. Cleistogrammica</taxon>
    </lineage>
</organism>
<dbReference type="PANTHER" id="PTHR47481:SF43">
    <property type="entry name" value="RETROTRANSPOSON COPIA-LIKE N-TERMINAL DOMAIN-CONTAINING PROTEIN"/>
    <property type="match status" value="1"/>
</dbReference>
<proteinExistence type="predicted"/>
<dbReference type="EMBL" id="NQVE01000082">
    <property type="protein sequence ID" value="RAL49444.1"/>
    <property type="molecule type" value="Genomic_DNA"/>
</dbReference>
<sequence>MQLKLRSGLPVVRLRGLWFVIFVGPHPHVCLKAFPIKLTKTNYLVWRCQFQTTLVGLDLIGYVDGLLKAPSPFLDTAHKQRNPAYTLWYRQDVILLTVILSSCTDVVQPQIPLADTLADAWSRLTKNPANMSCVRIISLKSQLAKNHRGNRTIDAFVAYMTTIASNLALAVSLVTDEDLSVHIMSRIGKDYSTLYQSWWGVMLISLSMSLPLF</sequence>
<evidence type="ECO:0008006" key="3">
    <source>
        <dbReference type="Google" id="ProtNLM"/>
    </source>
</evidence>
<dbReference type="AlphaFoldDB" id="A0A328DUR2"/>
<keyword evidence="2" id="KW-1185">Reference proteome</keyword>
<comment type="caution">
    <text evidence="1">The sequence shown here is derived from an EMBL/GenBank/DDBJ whole genome shotgun (WGS) entry which is preliminary data.</text>
</comment>
<evidence type="ECO:0000313" key="2">
    <source>
        <dbReference type="Proteomes" id="UP000249390"/>
    </source>
</evidence>
<dbReference type="Proteomes" id="UP000249390">
    <property type="component" value="Unassembled WGS sequence"/>
</dbReference>
<gene>
    <name evidence="1" type="ORF">DM860_012877</name>
</gene>
<reference evidence="1 2" key="1">
    <citation type="submission" date="2018-06" db="EMBL/GenBank/DDBJ databases">
        <title>The Genome of Cuscuta australis (Dodder) Provides Insight into the Evolution of Plant Parasitism.</title>
        <authorList>
            <person name="Liu H."/>
        </authorList>
    </citation>
    <scope>NUCLEOTIDE SEQUENCE [LARGE SCALE GENOMIC DNA]</scope>
    <source>
        <strain evidence="2">cv. Yunnan</strain>
        <tissue evidence="1">Vines</tissue>
    </source>
</reference>
<evidence type="ECO:0000313" key="1">
    <source>
        <dbReference type="EMBL" id="RAL49444.1"/>
    </source>
</evidence>
<protein>
    <recommendedName>
        <fullName evidence="3">Retrotransposon Copia-like N-terminal domain-containing protein</fullName>
    </recommendedName>
</protein>